<proteinExistence type="predicted"/>
<reference evidence="2 3" key="1">
    <citation type="submission" date="2016-07" db="EMBL/GenBank/DDBJ databases">
        <title>Draft genome of Streptomyces diastatochromogenes.</title>
        <authorList>
            <person name="Podduturi R."/>
            <person name="Lukassen M.B."/>
            <person name="Clausen N."/>
            <person name="Nielsen J.L."/>
            <person name="Jorgensen N.O."/>
        </authorList>
    </citation>
    <scope>NUCLEOTIDE SEQUENCE [LARGE SCALE GENOMIC DNA]</scope>
    <source>
        <strain evidence="2 3">DSM 40608</strain>
    </source>
</reference>
<evidence type="ECO:0000313" key="3">
    <source>
        <dbReference type="Proteomes" id="UP000215483"/>
    </source>
</evidence>
<feature type="region of interest" description="Disordered" evidence="1">
    <location>
        <begin position="10"/>
        <end position="38"/>
    </location>
</feature>
<comment type="caution">
    <text evidence="2">The sequence shown here is derived from an EMBL/GenBank/DDBJ whole genome shotgun (WGS) entry which is preliminary data.</text>
</comment>
<accession>A0A233SPQ9</accession>
<dbReference type="EMBL" id="MCGQ01000008">
    <property type="protein sequence ID" value="OXY97640.1"/>
    <property type="molecule type" value="Genomic_DNA"/>
</dbReference>
<sequence length="85" mass="9176">MPLCTVSGLVGRSRPSASPIGTEARTAPAHRSPYGLDTPLDATAARAVRPYVIAHEQQEWRRELALASLGQDMPGPYWIHGLEVA</sequence>
<keyword evidence="3" id="KW-1185">Reference proteome</keyword>
<name>A0A233SPQ9_STRDA</name>
<dbReference type="OrthoDB" id="4315483at2"/>
<dbReference type="AlphaFoldDB" id="A0A233SPQ9"/>
<gene>
    <name evidence="2" type="ORF">BEK98_08785</name>
</gene>
<evidence type="ECO:0000256" key="1">
    <source>
        <dbReference type="SAM" id="MobiDB-lite"/>
    </source>
</evidence>
<protein>
    <submittedName>
        <fullName evidence="2">Uncharacterized protein</fullName>
    </submittedName>
</protein>
<dbReference type="Proteomes" id="UP000215483">
    <property type="component" value="Unassembled WGS sequence"/>
</dbReference>
<organism evidence="2 3">
    <name type="scientific">Streptomyces diastatochromogenes</name>
    <dbReference type="NCBI Taxonomy" id="42236"/>
    <lineage>
        <taxon>Bacteria</taxon>
        <taxon>Bacillati</taxon>
        <taxon>Actinomycetota</taxon>
        <taxon>Actinomycetes</taxon>
        <taxon>Kitasatosporales</taxon>
        <taxon>Streptomycetaceae</taxon>
        <taxon>Streptomyces</taxon>
    </lineage>
</organism>
<evidence type="ECO:0000313" key="2">
    <source>
        <dbReference type="EMBL" id="OXY97640.1"/>
    </source>
</evidence>